<evidence type="ECO:0000313" key="2">
    <source>
        <dbReference type="EMBL" id="GAA0164962.1"/>
    </source>
</evidence>
<evidence type="ECO:0000313" key="3">
    <source>
        <dbReference type="Proteomes" id="UP001454036"/>
    </source>
</evidence>
<protein>
    <recommendedName>
        <fullName evidence="1">RNase H type-1 domain-containing protein</fullName>
    </recommendedName>
</protein>
<dbReference type="GO" id="GO:0003676">
    <property type="term" value="F:nucleic acid binding"/>
    <property type="evidence" value="ECO:0007669"/>
    <property type="project" value="InterPro"/>
</dbReference>
<organism evidence="2 3">
    <name type="scientific">Lithospermum erythrorhizon</name>
    <name type="common">Purple gromwell</name>
    <name type="synonym">Lithospermum officinale var. erythrorhizon</name>
    <dbReference type="NCBI Taxonomy" id="34254"/>
    <lineage>
        <taxon>Eukaryota</taxon>
        <taxon>Viridiplantae</taxon>
        <taxon>Streptophyta</taxon>
        <taxon>Embryophyta</taxon>
        <taxon>Tracheophyta</taxon>
        <taxon>Spermatophyta</taxon>
        <taxon>Magnoliopsida</taxon>
        <taxon>eudicotyledons</taxon>
        <taxon>Gunneridae</taxon>
        <taxon>Pentapetalae</taxon>
        <taxon>asterids</taxon>
        <taxon>lamiids</taxon>
        <taxon>Boraginales</taxon>
        <taxon>Boraginaceae</taxon>
        <taxon>Boraginoideae</taxon>
        <taxon>Lithospermeae</taxon>
        <taxon>Lithospermum</taxon>
    </lineage>
</organism>
<sequence>MVLQVLGPDDAKIILAIPLSRMPIRDKLGRLDILELIACKLWFISKARNAVIFEDKRETWEQIWEAGIRLAEDYGEANNRVTILQGPDGRTMKIEHKNGAKPEAGYIKFNVNAVYNATMKSGAACVIGRTENGEFWGAHFTRIPHVGSTLLAECLAILQGIEFAWKHNWRRIILESDTKQLIQVLTGEYKALKEVAIIASDTLFLHIIWK</sequence>
<dbReference type="AlphaFoldDB" id="A0AAV3QLL8"/>
<dbReference type="InterPro" id="IPR036397">
    <property type="entry name" value="RNaseH_sf"/>
</dbReference>
<accession>A0AAV3QLL8</accession>
<dbReference type="InterPro" id="IPR044730">
    <property type="entry name" value="RNase_H-like_dom_plant"/>
</dbReference>
<dbReference type="GO" id="GO:0004523">
    <property type="term" value="F:RNA-DNA hybrid ribonuclease activity"/>
    <property type="evidence" value="ECO:0007669"/>
    <property type="project" value="InterPro"/>
</dbReference>
<dbReference type="EMBL" id="BAABME010005207">
    <property type="protein sequence ID" value="GAA0164962.1"/>
    <property type="molecule type" value="Genomic_DNA"/>
</dbReference>
<feature type="domain" description="RNase H type-1" evidence="1">
    <location>
        <begin position="110"/>
        <end position="196"/>
    </location>
</feature>
<dbReference type="InterPro" id="IPR002156">
    <property type="entry name" value="RNaseH_domain"/>
</dbReference>
<keyword evidence="3" id="KW-1185">Reference proteome</keyword>
<dbReference type="InterPro" id="IPR052929">
    <property type="entry name" value="RNase_H-like_EbsB-rel"/>
</dbReference>
<reference evidence="2 3" key="1">
    <citation type="submission" date="2024-01" db="EMBL/GenBank/DDBJ databases">
        <title>The complete chloroplast genome sequence of Lithospermum erythrorhizon: insights into the phylogenetic relationship among Boraginaceae species and the maternal lineages of purple gromwells.</title>
        <authorList>
            <person name="Okada T."/>
            <person name="Watanabe K."/>
        </authorList>
    </citation>
    <scope>NUCLEOTIDE SEQUENCE [LARGE SCALE GENOMIC DNA]</scope>
</reference>
<dbReference type="InterPro" id="IPR012337">
    <property type="entry name" value="RNaseH-like_sf"/>
</dbReference>
<dbReference type="CDD" id="cd06222">
    <property type="entry name" value="RNase_H_like"/>
    <property type="match status" value="1"/>
</dbReference>
<name>A0AAV3QLL8_LITER</name>
<dbReference type="PANTHER" id="PTHR47074">
    <property type="entry name" value="BNAC02G40300D PROTEIN"/>
    <property type="match status" value="1"/>
</dbReference>
<proteinExistence type="predicted"/>
<dbReference type="SUPFAM" id="SSF53098">
    <property type="entry name" value="Ribonuclease H-like"/>
    <property type="match status" value="1"/>
</dbReference>
<dbReference type="Gene3D" id="3.30.420.10">
    <property type="entry name" value="Ribonuclease H-like superfamily/Ribonuclease H"/>
    <property type="match status" value="1"/>
</dbReference>
<evidence type="ECO:0000259" key="1">
    <source>
        <dbReference type="Pfam" id="PF13456"/>
    </source>
</evidence>
<dbReference type="Pfam" id="PF13456">
    <property type="entry name" value="RVT_3"/>
    <property type="match status" value="1"/>
</dbReference>
<dbReference type="Proteomes" id="UP001454036">
    <property type="component" value="Unassembled WGS sequence"/>
</dbReference>
<gene>
    <name evidence="2" type="ORF">LIER_20480</name>
</gene>
<dbReference type="PANTHER" id="PTHR47074:SF48">
    <property type="entry name" value="POLYNUCLEOTIDYL TRANSFERASE, RIBONUCLEASE H-LIKE SUPERFAMILY PROTEIN"/>
    <property type="match status" value="1"/>
</dbReference>
<comment type="caution">
    <text evidence="2">The sequence shown here is derived from an EMBL/GenBank/DDBJ whole genome shotgun (WGS) entry which is preliminary data.</text>
</comment>